<keyword evidence="4" id="KW-0158">Chromosome</keyword>
<keyword evidence="10" id="KW-1185">Reference proteome</keyword>
<evidence type="ECO:0000256" key="2">
    <source>
        <dbReference type="ARBA" id="ARBA00004584"/>
    </source>
</evidence>
<dbReference type="Pfam" id="PF11802">
    <property type="entry name" value="CENP-K"/>
    <property type="match status" value="1"/>
</dbReference>
<sequence length="247" mass="28112">MENATVSDLYRVLEKVVDDFNSLDKPSVCSKDGNNLIEQTRLQYLTAVTSSDASPNTLPSERVNIGSLITEYEKSIEELQLTLSALRSQRKVLAADISRERDVKEQLGRVQSALSSKLQEQSTRKDSPNSYKVQIENRIKNAKKEGKGLRNSLGTFINKHFPLPTEEAVSEARKRLRSSERRSTENLSSLKSILEDLVNKCMEDPNDPYIDVDDSIWPPYVELLLRCQIVTRHPDNNKQIKLIPFHL</sequence>
<evidence type="ECO:0000256" key="8">
    <source>
        <dbReference type="SAM" id="Coils"/>
    </source>
</evidence>
<dbReference type="EnsemblMetazoa" id="G205.1">
    <property type="protein sequence ID" value="G205.1:cds"/>
    <property type="gene ID" value="G205"/>
</dbReference>
<evidence type="ECO:0000256" key="1">
    <source>
        <dbReference type="ARBA" id="ARBA00004123"/>
    </source>
</evidence>
<keyword evidence="5 8" id="KW-0175">Coiled coil</keyword>
<dbReference type="OMA" id="CVKCNTE"/>
<comment type="subcellular location">
    <subcellularLocation>
        <location evidence="2">Chromosome</location>
        <location evidence="2">Centromere</location>
    </subcellularLocation>
    <subcellularLocation>
        <location evidence="1">Nucleus</location>
    </subcellularLocation>
</comment>
<dbReference type="GO" id="GO:0005634">
    <property type="term" value="C:nucleus"/>
    <property type="evidence" value="ECO:0007669"/>
    <property type="project" value="UniProtKB-SubCell"/>
</dbReference>
<evidence type="ECO:0000313" key="9">
    <source>
        <dbReference type="EnsemblMetazoa" id="G205.1:cds"/>
    </source>
</evidence>
<proteinExistence type="inferred from homology"/>
<dbReference type="PANTHER" id="PTHR14401">
    <property type="entry name" value="CENTROMERE PROTEIN K"/>
    <property type="match status" value="1"/>
</dbReference>
<accession>A0A8W8JVG5</accession>
<comment type="similarity">
    <text evidence="3">Belongs to the CENP-K/MCM22 family.</text>
</comment>
<keyword evidence="7" id="KW-0137">Centromere</keyword>
<dbReference type="InterPro" id="IPR020993">
    <property type="entry name" value="Centromere_CenpK"/>
</dbReference>
<evidence type="ECO:0000313" key="10">
    <source>
        <dbReference type="Proteomes" id="UP000005408"/>
    </source>
</evidence>
<evidence type="ECO:0000256" key="6">
    <source>
        <dbReference type="ARBA" id="ARBA00023242"/>
    </source>
</evidence>
<name>A0A8W8JVG5_MAGGI</name>
<evidence type="ECO:0000256" key="7">
    <source>
        <dbReference type="ARBA" id="ARBA00023328"/>
    </source>
</evidence>
<dbReference type="OrthoDB" id="9445768at2759"/>
<dbReference type="PANTHER" id="PTHR14401:SF6">
    <property type="entry name" value="CENTROMERE PROTEIN K"/>
    <property type="match status" value="1"/>
</dbReference>
<evidence type="ECO:0000256" key="5">
    <source>
        <dbReference type="ARBA" id="ARBA00023054"/>
    </source>
</evidence>
<dbReference type="AlphaFoldDB" id="A0A8W8JVG5"/>
<evidence type="ECO:0008006" key="11">
    <source>
        <dbReference type="Google" id="ProtNLM"/>
    </source>
</evidence>
<organism evidence="9 10">
    <name type="scientific">Magallana gigas</name>
    <name type="common">Pacific oyster</name>
    <name type="synonym">Crassostrea gigas</name>
    <dbReference type="NCBI Taxonomy" id="29159"/>
    <lineage>
        <taxon>Eukaryota</taxon>
        <taxon>Metazoa</taxon>
        <taxon>Spiralia</taxon>
        <taxon>Lophotrochozoa</taxon>
        <taxon>Mollusca</taxon>
        <taxon>Bivalvia</taxon>
        <taxon>Autobranchia</taxon>
        <taxon>Pteriomorphia</taxon>
        <taxon>Ostreida</taxon>
        <taxon>Ostreoidea</taxon>
        <taxon>Ostreidae</taxon>
        <taxon>Magallana</taxon>
    </lineage>
</organism>
<dbReference type="GO" id="GO:0000775">
    <property type="term" value="C:chromosome, centromeric region"/>
    <property type="evidence" value="ECO:0007669"/>
    <property type="project" value="UniProtKB-SubCell"/>
</dbReference>
<feature type="coiled-coil region" evidence="8">
    <location>
        <begin position="69"/>
        <end position="96"/>
    </location>
</feature>
<protein>
    <recommendedName>
        <fullName evidence="11">Centromere protein K</fullName>
    </recommendedName>
</protein>
<reference evidence="9" key="1">
    <citation type="submission" date="2022-08" db="UniProtKB">
        <authorList>
            <consortium name="EnsemblMetazoa"/>
        </authorList>
    </citation>
    <scope>IDENTIFICATION</scope>
    <source>
        <strain evidence="9">05x7-T-G4-1.051#20</strain>
    </source>
</reference>
<dbReference type="GO" id="GO:0000070">
    <property type="term" value="P:mitotic sister chromatid segregation"/>
    <property type="evidence" value="ECO:0007669"/>
    <property type="project" value="TreeGrafter"/>
</dbReference>
<dbReference type="Proteomes" id="UP000005408">
    <property type="component" value="Unassembled WGS sequence"/>
</dbReference>
<keyword evidence="6" id="KW-0539">Nucleus</keyword>
<evidence type="ECO:0000256" key="3">
    <source>
        <dbReference type="ARBA" id="ARBA00005795"/>
    </source>
</evidence>
<evidence type="ECO:0000256" key="4">
    <source>
        <dbReference type="ARBA" id="ARBA00022454"/>
    </source>
</evidence>
<dbReference type="GO" id="GO:0051382">
    <property type="term" value="P:kinetochore assembly"/>
    <property type="evidence" value="ECO:0007669"/>
    <property type="project" value="InterPro"/>
</dbReference>